<evidence type="ECO:0000313" key="8">
    <source>
        <dbReference type="Proteomes" id="UP000789572"/>
    </source>
</evidence>
<evidence type="ECO:0000259" key="6">
    <source>
        <dbReference type="Pfam" id="PF25171"/>
    </source>
</evidence>
<dbReference type="InterPro" id="IPR007319">
    <property type="entry name" value="WDR36/Utp21_C"/>
</dbReference>
<evidence type="ECO:0000256" key="1">
    <source>
        <dbReference type="ARBA" id="ARBA00022574"/>
    </source>
</evidence>
<keyword evidence="8" id="KW-1185">Reference proteome</keyword>
<comment type="caution">
    <text evidence="7">The sequence shown here is derived from an EMBL/GenBank/DDBJ whole genome shotgun (WGS) entry which is preliminary data.</text>
</comment>
<dbReference type="Gene3D" id="2.130.10.10">
    <property type="entry name" value="YVTN repeat-like/Quinoprotein amine dehydrogenase"/>
    <property type="match status" value="2"/>
</dbReference>
<dbReference type="InterPro" id="IPR059157">
    <property type="entry name" value="WDR36-Utp21_N"/>
</dbReference>
<dbReference type="InterPro" id="IPR019775">
    <property type="entry name" value="WD40_repeat_CS"/>
</dbReference>
<dbReference type="SUPFAM" id="SSF50978">
    <property type="entry name" value="WD40 repeat-like"/>
    <property type="match status" value="2"/>
</dbReference>
<dbReference type="GO" id="GO:0032040">
    <property type="term" value="C:small-subunit processome"/>
    <property type="evidence" value="ECO:0007669"/>
    <property type="project" value="InterPro"/>
</dbReference>
<evidence type="ECO:0000256" key="3">
    <source>
        <dbReference type="PROSITE-ProRule" id="PRU00221"/>
    </source>
</evidence>
<dbReference type="FunFam" id="2.130.10.10:FF:000109">
    <property type="entry name" value="WD repeat domain 36"/>
    <property type="match status" value="1"/>
</dbReference>
<proteinExistence type="predicted"/>
<keyword evidence="1 3" id="KW-0853">WD repeat</keyword>
<reference evidence="7" key="1">
    <citation type="submission" date="2021-06" db="EMBL/GenBank/DDBJ databases">
        <authorList>
            <person name="Kallberg Y."/>
            <person name="Tangrot J."/>
            <person name="Rosling A."/>
        </authorList>
    </citation>
    <scope>NUCLEOTIDE SEQUENCE</scope>
    <source>
        <strain evidence="7">IA702</strain>
    </source>
</reference>
<dbReference type="PRINTS" id="PR00320">
    <property type="entry name" value="GPROTEINBRPT"/>
</dbReference>
<accession>A0A9N9CG99</accession>
<dbReference type="InterPro" id="IPR001680">
    <property type="entry name" value="WD40_rpt"/>
</dbReference>
<feature type="region of interest" description="Disordered" evidence="4">
    <location>
        <begin position="1"/>
        <end position="29"/>
    </location>
</feature>
<dbReference type="PANTHER" id="PTHR22840:SF12">
    <property type="entry name" value="WD REPEAT-CONTAINING PROTEIN 36"/>
    <property type="match status" value="1"/>
</dbReference>
<feature type="repeat" description="WD" evidence="3">
    <location>
        <begin position="569"/>
        <end position="610"/>
    </location>
</feature>
<dbReference type="InterPro" id="IPR020472">
    <property type="entry name" value="WD40_PAC1"/>
</dbReference>
<dbReference type="PROSITE" id="PS00678">
    <property type="entry name" value="WD_REPEATS_1"/>
    <property type="match status" value="2"/>
</dbReference>
<keyword evidence="2" id="KW-0677">Repeat</keyword>
<dbReference type="AlphaFoldDB" id="A0A9N9CG99"/>
<feature type="domain" description="WDR36/Utp21 N-terminal" evidence="6">
    <location>
        <begin position="59"/>
        <end position="320"/>
    </location>
</feature>
<evidence type="ECO:0000256" key="2">
    <source>
        <dbReference type="ARBA" id="ARBA00022737"/>
    </source>
</evidence>
<gene>
    <name evidence="7" type="ORF">POCULU_LOCUS7450</name>
</gene>
<dbReference type="GO" id="GO:0006364">
    <property type="term" value="P:rRNA processing"/>
    <property type="evidence" value="ECO:0007669"/>
    <property type="project" value="InterPro"/>
</dbReference>
<dbReference type="EMBL" id="CAJVPJ010001695">
    <property type="protein sequence ID" value="CAG8600732.1"/>
    <property type="molecule type" value="Genomic_DNA"/>
</dbReference>
<protein>
    <submittedName>
        <fullName evidence="7">9037_t:CDS:1</fullName>
    </submittedName>
</protein>
<dbReference type="Pfam" id="PF04192">
    <property type="entry name" value="Utp21"/>
    <property type="match status" value="1"/>
</dbReference>
<dbReference type="OrthoDB" id="10250769at2759"/>
<dbReference type="Pfam" id="PF25168">
    <property type="entry name" value="Beta-prop_WDR36-Utp21_2nd"/>
    <property type="match status" value="1"/>
</dbReference>
<sequence length="906" mass="101811">MAPDEPSASLKKSKLKHHPSDQSPHAHSPRIFQPFRALGYVTNELPFSLQARGKVYFLTTCIGNTFQIYDCVKLNLLFVGSRTEAPITAIAASGDYTFAACNKNVIVYERAKEVRRILGDGGEIFSLTVFSNYLIACRDDNSIAIWDFTTTEKVTEIKLDPGFRLAVLIHPSTYLNKILVGSTNGAMQIWNFRTKKLVYTFSPFSSPITTLAQSPVVDVIAVGLLDGSIIIHNIKADEQILSFKQEGTVTSISFRTDDQHIMASANMSGDITLWDLDKRKLHHLMKGAHDGMIPSIQFFNGQPILITSGTDNAIKEWIFDSADGVPRLLRSRSGHHLPSTSIQYYGQDGQWILSGAGDRSLRAFSVIRDSQSVELSQGSVANKSKHLNLKIEELKLPPITQCAASEAKQKEWDNILTCHLNDNGARTWSFQNKVIGKHVLKTGDGTPVKSVHISACGNFGFVGSLGGQIDLYNMQSGLHRKSFAGIDRHTKAVTGIGSDSLNRIMISSSLDGTVKLWDFHTSKVLYTINVDSPITLLRFRVESELLAIVSDDMCVRVIDIETRKIVREFWGHRNRITDISFSPDGRWIVSASLDATIRTWDLPSGHMIDVFEVESVTTSLTFSPTGDFLATTHVDNVGIFLWANRTQFANVTLRSVSDEEIRPVELPTTSGMDSDVEDDLFVIENGQMDGTSFETPDQLTHQMITMSKLPKTKWQNLLNLETIKARNKPKEPPKAPEKTPFFLPTLPGVDPKFVPVSKEINNEEKSKSDSRVLHLNDTRLETEFVKKMKVAYEAKDYEDFFDYMKTLNPANIDFELRSLSMEDDFVDLRMFLEAIQSRLKTKKDFELVQSYLNHLLKIHGDVVIANFGVLGDPIRAILTEHKKEWHRIEELLHYNLCLLDFFRKVG</sequence>
<evidence type="ECO:0000256" key="4">
    <source>
        <dbReference type="SAM" id="MobiDB-lite"/>
    </source>
</evidence>
<feature type="repeat" description="WD" evidence="3">
    <location>
        <begin position="486"/>
        <end position="527"/>
    </location>
</feature>
<dbReference type="PROSITE" id="PS50294">
    <property type="entry name" value="WD_REPEATS_REGION"/>
    <property type="match status" value="2"/>
</dbReference>
<dbReference type="SMART" id="SM00320">
    <property type="entry name" value="WD40"/>
    <property type="match status" value="12"/>
</dbReference>
<evidence type="ECO:0000313" key="7">
    <source>
        <dbReference type="EMBL" id="CAG8600732.1"/>
    </source>
</evidence>
<evidence type="ECO:0000259" key="5">
    <source>
        <dbReference type="Pfam" id="PF04192"/>
    </source>
</evidence>
<dbReference type="Proteomes" id="UP000789572">
    <property type="component" value="Unassembled WGS sequence"/>
</dbReference>
<dbReference type="GO" id="GO:0034388">
    <property type="term" value="C:Pwp2p-containing subcomplex of 90S preribosome"/>
    <property type="evidence" value="ECO:0007669"/>
    <property type="project" value="TreeGrafter"/>
</dbReference>
<name>A0A9N9CG99_9GLOM</name>
<organism evidence="7 8">
    <name type="scientific">Paraglomus occultum</name>
    <dbReference type="NCBI Taxonomy" id="144539"/>
    <lineage>
        <taxon>Eukaryota</taxon>
        <taxon>Fungi</taxon>
        <taxon>Fungi incertae sedis</taxon>
        <taxon>Mucoromycota</taxon>
        <taxon>Glomeromycotina</taxon>
        <taxon>Glomeromycetes</taxon>
        <taxon>Paraglomerales</taxon>
        <taxon>Paraglomeraceae</taxon>
        <taxon>Paraglomus</taxon>
    </lineage>
</organism>
<dbReference type="InterPro" id="IPR036322">
    <property type="entry name" value="WD40_repeat_dom_sf"/>
</dbReference>
<dbReference type="FunFam" id="2.130.10.10:FF:000200">
    <property type="entry name" value="U3 small nucleolar RNA-associated protein 21"/>
    <property type="match status" value="1"/>
</dbReference>
<feature type="compositionally biased region" description="Low complexity" evidence="4">
    <location>
        <begin position="1"/>
        <end position="10"/>
    </location>
</feature>
<dbReference type="Pfam" id="PF25171">
    <property type="entry name" value="Beta-prop_WDR36-Utp21_1st"/>
    <property type="match status" value="1"/>
</dbReference>
<dbReference type="PANTHER" id="PTHR22840">
    <property type="entry name" value="WD REPEAT-CONTAINING PROTEIN 36"/>
    <property type="match status" value="1"/>
</dbReference>
<dbReference type="PROSITE" id="PS50082">
    <property type="entry name" value="WD_REPEATS_2"/>
    <property type="match status" value="2"/>
</dbReference>
<feature type="domain" description="WDR36/Utp21 C-terminal" evidence="5">
    <location>
        <begin position="697"/>
        <end position="903"/>
    </location>
</feature>
<dbReference type="InterPro" id="IPR015943">
    <property type="entry name" value="WD40/YVTN_repeat-like_dom_sf"/>
</dbReference>